<feature type="transmembrane region" description="Helical" evidence="10">
    <location>
        <begin position="12"/>
        <end position="32"/>
    </location>
</feature>
<dbReference type="PROSITE" id="PS01327">
    <property type="entry name" value="MSCL"/>
    <property type="match status" value="1"/>
</dbReference>
<dbReference type="HAMAP" id="MF_00115">
    <property type="entry name" value="MscL"/>
    <property type="match status" value="1"/>
</dbReference>
<comment type="subunit">
    <text evidence="10">Homopentamer.</text>
</comment>
<keyword evidence="9 10" id="KW-0407">Ion channel</keyword>
<evidence type="ECO:0000256" key="4">
    <source>
        <dbReference type="ARBA" id="ARBA00022475"/>
    </source>
</evidence>
<feature type="transmembrane region" description="Helical" evidence="10">
    <location>
        <begin position="83"/>
        <end position="107"/>
    </location>
</feature>
<evidence type="ECO:0000313" key="11">
    <source>
        <dbReference type="EMBL" id="KRU21425.1"/>
    </source>
</evidence>
<protein>
    <recommendedName>
        <fullName evidence="10">Large-conductance mechanosensitive channel</fullName>
    </recommendedName>
</protein>
<keyword evidence="6 10" id="KW-1133">Transmembrane helix</keyword>
<keyword evidence="4 10" id="KW-1003">Cell membrane</keyword>
<gene>
    <name evidence="10 11" type="primary">mscL</name>
    <name evidence="11" type="ORF">AS194_03235</name>
</gene>
<evidence type="ECO:0000256" key="5">
    <source>
        <dbReference type="ARBA" id="ARBA00022692"/>
    </source>
</evidence>
<keyword evidence="7 10" id="KW-0406">Ion transport</keyword>
<evidence type="ECO:0000256" key="3">
    <source>
        <dbReference type="ARBA" id="ARBA00022448"/>
    </source>
</evidence>
<dbReference type="InterPro" id="IPR036019">
    <property type="entry name" value="MscL_channel"/>
</dbReference>
<dbReference type="Pfam" id="PF01741">
    <property type="entry name" value="MscL"/>
    <property type="match status" value="1"/>
</dbReference>
<evidence type="ECO:0000256" key="9">
    <source>
        <dbReference type="ARBA" id="ARBA00023303"/>
    </source>
</evidence>
<dbReference type="STRING" id="554343.AS194_03235"/>
<evidence type="ECO:0000256" key="1">
    <source>
        <dbReference type="ARBA" id="ARBA00004651"/>
    </source>
</evidence>
<dbReference type="InterPro" id="IPR037673">
    <property type="entry name" value="MSC/AndL"/>
</dbReference>
<comment type="function">
    <text evidence="10">Channel that opens in response to stretch forces in the membrane lipid bilayer. May participate in the regulation of osmotic pressure changes within the cell.</text>
</comment>
<name>A0A0T6DNR7_9GAMM</name>
<evidence type="ECO:0000313" key="12">
    <source>
        <dbReference type="Proteomes" id="UP000051202"/>
    </source>
</evidence>
<dbReference type="Gene3D" id="1.10.1200.120">
    <property type="entry name" value="Large-conductance mechanosensitive channel, MscL, domain 1"/>
    <property type="match status" value="1"/>
</dbReference>
<keyword evidence="12" id="KW-1185">Reference proteome</keyword>
<evidence type="ECO:0000256" key="2">
    <source>
        <dbReference type="ARBA" id="ARBA00007254"/>
    </source>
</evidence>
<comment type="similarity">
    <text evidence="2 10">Belongs to the MscL family.</text>
</comment>
<dbReference type="NCBIfam" id="NF010557">
    <property type="entry name" value="PRK13952.1"/>
    <property type="match status" value="1"/>
</dbReference>
<reference evidence="11 12" key="1">
    <citation type="submission" date="2015-11" db="EMBL/GenBank/DDBJ databases">
        <title>Permanent draft genome of Psychrobacter piscatorii LQ58.</title>
        <authorList>
            <person name="Zhou M."/>
            <person name="Dong B."/>
            <person name="Liu Q."/>
        </authorList>
    </citation>
    <scope>NUCLEOTIDE SEQUENCE [LARGE SCALE GENOMIC DNA]</scope>
    <source>
        <strain evidence="11 12">LQ58</strain>
    </source>
</reference>
<dbReference type="SUPFAM" id="SSF81330">
    <property type="entry name" value="Gated mechanosensitive channel"/>
    <property type="match status" value="1"/>
</dbReference>
<organism evidence="11 12">
    <name type="scientific">Psychrobacter piscatorii</name>
    <dbReference type="NCBI Taxonomy" id="554343"/>
    <lineage>
        <taxon>Bacteria</taxon>
        <taxon>Pseudomonadati</taxon>
        <taxon>Pseudomonadota</taxon>
        <taxon>Gammaproteobacteria</taxon>
        <taxon>Moraxellales</taxon>
        <taxon>Moraxellaceae</taxon>
        <taxon>Psychrobacter</taxon>
    </lineage>
</organism>
<keyword evidence="8 10" id="KW-0472">Membrane</keyword>
<dbReference type="RefSeq" id="WP_058025799.1">
    <property type="nucleotide sequence ID" value="NZ_LNDJ01000118.1"/>
</dbReference>
<feature type="transmembrane region" description="Helical" evidence="10">
    <location>
        <begin position="44"/>
        <end position="63"/>
    </location>
</feature>
<dbReference type="EMBL" id="LNDJ01000118">
    <property type="protein sequence ID" value="KRU21425.1"/>
    <property type="molecule type" value="Genomic_DNA"/>
</dbReference>
<evidence type="ECO:0000256" key="6">
    <source>
        <dbReference type="ARBA" id="ARBA00022989"/>
    </source>
</evidence>
<comment type="caution">
    <text evidence="11">The sequence shown here is derived from an EMBL/GenBank/DDBJ whole genome shotgun (WGS) entry which is preliminary data.</text>
</comment>
<dbReference type="AlphaFoldDB" id="A0A0T6DNR7"/>
<keyword evidence="3 10" id="KW-0813">Transport</keyword>
<evidence type="ECO:0000256" key="8">
    <source>
        <dbReference type="ARBA" id="ARBA00023136"/>
    </source>
</evidence>
<dbReference type="PANTHER" id="PTHR30266:SF2">
    <property type="entry name" value="LARGE-CONDUCTANCE MECHANOSENSITIVE CHANNEL"/>
    <property type="match status" value="1"/>
</dbReference>
<keyword evidence="10" id="KW-0997">Cell inner membrane</keyword>
<keyword evidence="5 10" id="KW-0812">Transmembrane</keyword>
<dbReference type="InterPro" id="IPR001185">
    <property type="entry name" value="MS_channel"/>
</dbReference>
<dbReference type="Proteomes" id="UP000051202">
    <property type="component" value="Unassembled WGS sequence"/>
</dbReference>
<dbReference type="NCBIfam" id="TIGR00220">
    <property type="entry name" value="mscL"/>
    <property type="match status" value="1"/>
</dbReference>
<evidence type="ECO:0000256" key="10">
    <source>
        <dbReference type="HAMAP-Rule" id="MF_00115"/>
    </source>
</evidence>
<proteinExistence type="inferred from homology"/>
<dbReference type="InterPro" id="IPR019823">
    <property type="entry name" value="Mechanosensitive_channel_CS"/>
</dbReference>
<accession>A0A0T6DNR7</accession>
<dbReference type="GO" id="GO:0008381">
    <property type="term" value="F:mechanosensitive monoatomic ion channel activity"/>
    <property type="evidence" value="ECO:0007669"/>
    <property type="project" value="UniProtKB-UniRule"/>
</dbReference>
<comment type="subcellular location">
    <subcellularLocation>
        <location evidence="10">Cell inner membrane</location>
        <topology evidence="10">Multi-pass membrane protein</topology>
    </subcellularLocation>
    <subcellularLocation>
        <location evidence="1">Cell membrane</location>
        <topology evidence="1">Multi-pass membrane protein</topology>
    </subcellularLocation>
</comment>
<evidence type="ECO:0000256" key="7">
    <source>
        <dbReference type="ARBA" id="ARBA00023065"/>
    </source>
</evidence>
<dbReference type="GO" id="GO:0005886">
    <property type="term" value="C:plasma membrane"/>
    <property type="evidence" value="ECO:0007669"/>
    <property type="project" value="UniProtKB-SubCell"/>
</dbReference>
<dbReference type="PRINTS" id="PR01264">
    <property type="entry name" value="MECHCHANNEL"/>
</dbReference>
<dbReference type="PANTHER" id="PTHR30266">
    <property type="entry name" value="MECHANOSENSITIVE CHANNEL MSCL"/>
    <property type="match status" value="1"/>
</dbReference>
<sequence>MSMVSEFKEFALKGNVMDLAVGVIIGGAFATITKSLVDDIIMPIVAFIVGGEINFKNMLLVLGDVPNGVAMTYDALKEAGVPVLAYGSFITVLINFLILAFIIFMMVRVVNKMRRTEAVEEAVVEPSEEVQLLREISAKLSNTHIVK</sequence>